<evidence type="ECO:0000313" key="2">
    <source>
        <dbReference type="EMBL" id="CAJ1497111.1"/>
    </source>
</evidence>
<proteinExistence type="predicted"/>
<gene>
    <name evidence="2" type="ORF">MU0083_001589</name>
</gene>
<feature type="domain" description="Phosphoribosyltransferase" evidence="1">
    <location>
        <begin position="24"/>
        <end position="182"/>
    </location>
</feature>
<organism evidence="2 3">
    <name type="scientific">[Mycobacterium] kokjensenii</name>
    <dbReference type="NCBI Taxonomy" id="3064287"/>
    <lineage>
        <taxon>Bacteria</taxon>
        <taxon>Bacillati</taxon>
        <taxon>Actinomycetota</taxon>
        <taxon>Actinomycetes</taxon>
        <taxon>Mycobacteriales</taxon>
        <taxon>Mycobacteriaceae</taxon>
        <taxon>Mycolicibacter</taxon>
    </lineage>
</organism>
<name>A0ABM9LDD8_9MYCO</name>
<accession>A0ABM9LDD8</accession>
<dbReference type="GO" id="GO:0016757">
    <property type="term" value="F:glycosyltransferase activity"/>
    <property type="evidence" value="ECO:0007669"/>
    <property type="project" value="UniProtKB-KW"/>
</dbReference>
<dbReference type="Gene3D" id="3.30.1310.20">
    <property type="entry name" value="PRTase-like"/>
    <property type="match status" value="1"/>
</dbReference>
<keyword evidence="3" id="KW-1185">Reference proteome</keyword>
<keyword evidence="2" id="KW-0808">Transferase</keyword>
<dbReference type="SUPFAM" id="SSF53271">
    <property type="entry name" value="PRTase-like"/>
    <property type="match status" value="1"/>
</dbReference>
<dbReference type="InterPro" id="IPR000836">
    <property type="entry name" value="PRTase_dom"/>
</dbReference>
<dbReference type="CDD" id="cd06223">
    <property type="entry name" value="PRTases_typeI"/>
    <property type="match status" value="1"/>
</dbReference>
<dbReference type="Proteomes" id="UP001190336">
    <property type="component" value="Chromosome"/>
</dbReference>
<dbReference type="Pfam" id="PF00156">
    <property type="entry name" value="Pribosyltran"/>
    <property type="match status" value="1"/>
</dbReference>
<dbReference type="InterPro" id="IPR029057">
    <property type="entry name" value="PRTase-like"/>
</dbReference>
<keyword evidence="2" id="KW-0328">Glycosyltransferase</keyword>
<dbReference type="EMBL" id="OY726394">
    <property type="protein sequence ID" value="CAJ1497111.1"/>
    <property type="molecule type" value="Genomic_DNA"/>
</dbReference>
<sequence>MTRPGAFLPRPAARTFRDRGDAGRALAGLLRDRLPDTAGAPPPLVLGLARGGVPVAWEVAAALRAPLDVFVVRKLGAPRQPELAMGALAGGRVVRNDRVLAELGIDDDVLQSVIDRETAELRRRERTYRGARAPADLHGRMVILVDDGIATGASMLAALRAVQAADPRSVIVAVPVGAPAACRRIGQEADDIVCATMPTPFDAVGQAYLDFEQVGDAAVRDLLATAAAG</sequence>
<evidence type="ECO:0000313" key="3">
    <source>
        <dbReference type="Proteomes" id="UP001190336"/>
    </source>
</evidence>
<reference evidence="2 3" key="1">
    <citation type="submission" date="2023-08" db="EMBL/GenBank/DDBJ databases">
        <authorList>
            <person name="Folkvardsen B D."/>
            <person name="Norman A."/>
        </authorList>
    </citation>
    <scope>NUCLEOTIDE SEQUENCE [LARGE SCALE GENOMIC DNA]</scope>
    <source>
        <strain evidence="2 3">Mu0083</strain>
    </source>
</reference>
<dbReference type="RefSeq" id="WP_308476566.1">
    <property type="nucleotide sequence ID" value="NZ_OY726394.1"/>
</dbReference>
<dbReference type="Gene3D" id="3.40.50.2020">
    <property type="match status" value="1"/>
</dbReference>
<protein>
    <submittedName>
        <fullName evidence="2">Phosphoribosyltransferase</fullName>
    </submittedName>
</protein>
<evidence type="ECO:0000259" key="1">
    <source>
        <dbReference type="Pfam" id="PF00156"/>
    </source>
</evidence>